<dbReference type="EMBL" id="KN822139">
    <property type="protein sequence ID" value="KIM55190.1"/>
    <property type="molecule type" value="Genomic_DNA"/>
</dbReference>
<organism evidence="3 4">
    <name type="scientific">Scleroderma citrinum Foug A</name>
    <dbReference type="NCBI Taxonomy" id="1036808"/>
    <lineage>
        <taxon>Eukaryota</taxon>
        <taxon>Fungi</taxon>
        <taxon>Dikarya</taxon>
        <taxon>Basidiomycota</taxon>
        <taxon>Agaricomycotina</taxon>
        <taxon>Agaricomycetes</taxon>
        <taxon>Agaricomycetidae</taxon>
        <taxon>Boletales</taxon>
        <taxon>Sclerodermatineae</taxon>
        <taxon>Sclerodermataceae</taxon>
        <taxon>Scleroderma</taxon>
    </lineage>
</organism>
<feature type="region of interest" description="Disordered" evidence="1">
    <location>
        <begin position="183"/>
        <end position="205"/>
    </location>
</feature>
<dbReference type="Proteomes" id="UP000053989">
    <property type="component" value="Unassembled WGS sequence"/>
</dbReference>
<feature type="transmembrane region" description="Helical" evidence="2">
    <location>
        <begin position="71"/>
        <end position="92"/>
    </location>
</feature>
<protein>
    <submittedName>
        <fullName evidence="3">Uncharacterized protein</fullName>
    </submittedName>
</protein>
<evidence type="ECO:0000256" key="2">
    <source>
        <dbReference type="SAM" id="Phobius"/>
    </source>
</evidence>
<accession>A0A0C3D333</accession>
<gene>
    <name evidence="3" type="ORF">SCLCIDRAFT_311179</name>
</gene>
<reference evidence="4" key="2">
    <citation type="submission" date="2015-01" db="EMBL/GenBank/DDBJ databases">
        <title>Evolutionary Origins and Diversification of the Mycorrhizal Mutualists.</title>
        <authorList>
            <consortium name="DOE Joint Genome Institute"/>
            <consortium name="Mycorrhizal Genomics Consortium"/>
            <person name="Kohler A."/>
            <person name="Kuo A."/>
            <person name="Nagy L.G."/>
            <person name="Floudas D."/>
            <person name="Copeland A."/>
            <person name="Barry K.W."/>
            <person name="Cichocki N."/>
            <person name="Veneault-Fourrey C."/>
            <person name="LaButti K."/>
            <person name="Lindquist E.A."/>
            <person name="Lipzen A."/>
            <person name="Lundell T."/>
            <person name="Morin E."/>
            <person name="Murat C."/>
            <person name="Riley R."/>
            <person name="Ohm R."/>
            <person name="Sun H."/>
            <person name="Tunlid A."/>
            <person name="Henrissat B."/>
            <person name="Grigoriev I.V."/>
            <person name="Hibbett D.S."/>
            <person name="Martin F."/>
        </authorList>
    </citation>
    <scope>NUCLEOTIDE SEQUENCE [LARGE SCALE GENOMIC DNA]</scope>
    <source>
        <strain evidence="4">Foug A</strain>
    </source>
</reference>
<dbReference type="STRING" id="1036808.A0A0C3D333"/>
<name>A0A0C3D333_9AGAM</name>
<evidence type="ECO:0000256" key="1">
    <source>
        <dbReference type="SAM" id="MobiDB-lite"/>
    </source>
</evidence>
<sequence>MFNIQQLTSGPHTASLTVNDIFGSYSGMIWDYAYVNETLVAAPETTTSASSTSPTYSSSTSSSHSWDTGTIVAVVLGAIALIVIGVIAALFLQRKKRRNATMLTSEEDLRPASFDSRYPGIPISRSTTKHSTSSSFTPLMSNASLEQVSGPNVIASFPSIQGSSSTGQDRQQLLGLSDTESLLGQALPDDDHPASSSTMPQSNTPQSFIVAQAMERVMERYFPDRRLANQNADIRGWQEGLSRTNSYAATALSPIN</sequence>
<evidence type="ECO:0000313" key="3">
    <source>
        <dbReference type="EMBL" id="KIM55190.1"/>
    </source>
</evidence>
<evidence type="ECO:0000313" key="4">
    <source>
        <dbReference type="Proteomes" id="UP000053989"/>
    </source>
</evidence>
<feature type="region of interest" description="Disordered" evidence="1">
    <location>
        <begin position="114"/>
        <end position="136"/>
    </location>
</feature>
<dbReference type="AlphaFoldDB" id="A0A0C3D333"/>
<keyword evidence="2" id="KW-0472">Membrane</keyword>
<dbReference type="OrthoDB" id="2872628at2759"/>
<dbReference type="CDD" id="cd12087">
    <property type="entry name" value="TM_EGFR-like"/>
    <property type="match status" value="1"/>
</dbReference>
<dbReference type="HOGENOM" id="CLU_1086493_0_0_1"/>
<keyword evidence="2" id="KW-0812">Transmembrane</keyword>
<keyword evidence="4" id="KW-1185">Reference proteome</keyword>
<feature type="compositionally biased region" description="Low complexity" evidence="1">
    <location>
        <begin position="124"/>
        <end position="136"/>
    </location>
</feature>
<keyword evidence="2" id="KW-1133">Transmembrane helix</keyword>
<dbReference type="InParanoid" id="A0A0C3D333"/>
<feature type="region of interest" description="Disordered" evidence="1">
    <location>
        <begin position="45"/>
        <end position="64"/>
    </location>
</feature>
<feature type="compositionally biased region" description="Polar residues" evidence="1">
    <location>
        <begin position="194"/>
        <end position="205"/>
    </location>
</feature>
<proteinExistence type="predicted"/>
<reference evidence="3 4" key="1">
    <citation type="submission" date="2014-04" db="EMBL/GenBank/DDBJ databases">
        <authorList>
            <consortium name="DOE Joint Genome Institute"/>
            <person name="Kuo A."/>
            <person name="Kohler A."/>
            <person name="Nagy L.G."/>
            <person name="Floudas D."/>
            <person name="Copeland A."/>
            <person name="Barry K.W."/>
            <person name="Cichocki N."/>
            <person name="Veneault-Fourrey C."/>
            <person name="LaButti K."/>
            <person name="Lindquist E.A."/>
            <person name="Lipzen A."/>
            <person name="Lundell T."/>
            <person name="Morin E."/>
            <person name="Murat C."/>
            <person name="Sun H."/>
            <person name="Tunlid A."/>
            <person name="Henrissat B."/>
            <person name="Grigoriev I.V."/>
            <person name="Hibbett D.S."/>
            <person name="Martin F."/>
            <person name="Nordberg H.P."/>
            <person name="Cantor M.N."/>
            <person name="Hua S.X."/>
        </authorList>
    </citation>
    <scope>NUCLEOTIDE SEQUENCE [LARGE SCALE GENOMIC DNA]</scope>
    <source>
        <strain evidence="3 4">Foug A</strain>
    </source>
</reference>